<evidence type="ECO:0000259" key="1">
    <source>
        <dbReference type="Pfam" id="PF18480"/>
    </source>
</evidence>
<feature type="domain" description="DUF5615" evidence="1">
    <location>
        <begin position="5"/>
        <end position="117"/>
    </location>
</feature>
<dbReference type="EMBL" id="CP011304">
    <property type="protein sequence ID" value="AKE62950.1"/>
    <property type="molecule type" value="Genomic_DNA"/>
</dbReference>
<proteinExistence type="predicted"/>
<dbReference type="RefSeq" id="WP_046660891.1">
    <property type="nucleotide sequence ID" value="NZ_CP011304.1"/>
</dbReference>
<evidence type="ECO:0000313" key="2">
    <source>
        <dbReference type="EMBL" id="AKE62950.1"/>
    </source>
</evidence>
<evidence type="ECO:0000313" key="3">
    <source>
        <dbReference type="Proteomes" id="UP000034103"/>
    </source>
</evidence>
<dbReference type="HOGENOM" id="CLU_159245_0_0_3"/>
<dbReference type="Pfam" id="PF18480">
    <property type="entry name" value="DUF5615"/>
    <property type="match status" value="1"/>
</dbReference>
<dbReference type="GeneID" id="66705029"/>
<protein>
    <recommendedName>
        <fullName evidence="1">DUF5615 domain-containing protein</fullName>
    </recommendedName>
</protein>
<dbReference type="Proteomes" id="UP000034103">
    <property type="component" value="Chromosome"/>
</dbReference>
<accession>A0A0F6RJH9</accession>
<reference evidence="2 3" key="1">
    <citation type="journal article" date="2015" name="Genome Announc.">
        <title>Complete Genome Sequence of Microcystis aeruginosa NIES-2549, a Bloom-Forming Cyanobacterium from Lake Kasumigaura, Japan.</title>
        <authorList>
            <person name="Yamaguchi H."/>
            <person name="Suzuki S."/>
            <person name="Tanabe Y."/>
            <person name="Osana Y."/>
            <person name="Shimura Y."/>
            <person name="Ishida K."/>
            <person name="Kawachi M."/>
        </authorList>
    </citation>
    <scope>NUCLEOTIDE SEQUENCE [LARGE SCALE GENOMIC DNA]</scope>
    <source>
        <strain evidence="2 3">NIES-2549</strain>
    </source>
</reference>
<name>A0A0F6RJH9_MICAE</name>
<gene>
    <name evidence="2" type="ORF">MYAER_0590</name>
</gene>
<dbReference type="AlphaFoldDB" id="A0A0F6RJH9"/>
<dbReference type="PATRIC" id="fig|1641812.3.peg.611"/>
<dbReference type="InterPro" id="IPR041049">
    <property type="entry name" value="DUF5615"/>
</dbReference>
<organism evidence="2 3">
    <name type="scientific">Microcystis aeruginosa NIES-2549</name>
    <dbReference type="NCBI Taxonomy" id="1641812"/>
    <lineage>
        <taxon>Bacteria</taxon>
        <taxon>Bacillati</taxon>
        <taxon>Cyanobacteriota</taxon>
        <taxon>Cyanophyceae</taxon>
        <taxon>Oscillatoriophycideae</taxon>
        <taxon>Chroococcales</taxon>
        <taxon>Microcystaceae</taxon>
        <taxon>Microcystis</taxon>
    </lineage>
</organism>
<sequence>MSQIRLYLDEDAGQRSVVEALRNLKIDVITTWEAKNIQLPDPDQLVWATQQGRVIYTFNVGDFCRLHKSYMTRSISHTGIIVAAKQRYSVGEQVKAIANLIATRSAEDIKNKLVFLGDYLE</sequence>